<evidence type="ECO:0000256" key="2">
    <source>
        <dbReference type="SAM" id="Phobius"/>
    </source>
</evidence>
<organism evidence="3">
    <name type="scientific">Hexamita inflata</name>
    <dbReference type="NCBI Taxonomy" id="28002"/>
    <lineage>
        <taxon>Eukaryota</taxon>
        <taxon>Metamonada</taxon>
        <taxon>Diplomonadida</taxon>
        <taxon>Hexamitidae</taxon>
        <taxon>Hexamitinae</taxon>
        <taxon>Hexamita</taxon>
    </lineage>
</organism>
<dbReference type="EMBL" id="CAXDID020000077">
    <property type="protein sequence ID" value="CAL6016836.1"/>
    <property type="molecule type" value="Genomic_DNA"/>
</dbReference>
<feature type="transmembrane region" description="Helical" evidence="2">
    <location>
        <begin position="1576"/>
        <end position="1600"/>
    </location>
</feature>
<gene>
    <name evidence="4" type="ORF">HINF_LOCUS25698</name>
    <name evidence="3" type="ORF">HINF_LOCUS28328</name>
</gene>
<protein>
    <submittedName>
        <fullName evidence="3">High cysteine membrane protein Group 1</fullName>
    </submittedName>
    <submittedName>
        <fullName evidence="4">High_cysteine membrane protein Group 1</fullName>
    </submittedName>
</protein>
<keyword evidence="5" id="KW-1185">Reference proteome</keyword>
<keyword evidence="2" id="KW-1133">Transmembrane helix</keyword>
<dbReference type="SUPFAM" id="SSF57184">
    <property type="entry name" value="Growth factor receptor domain"/>
    <property type="match status" value="1"/>
</dbReference>
<name>A0AA86PNW7_9EUKA</name>
<reference evidence="4 5" key="2">
    <citation type="submission" date="2024-07" db="EMBL/GenBank/DDBJ databases">
        <authorList>
            <person name="Akdeniz Z."/>
        </authorList>
    </citation>
    <scope>NUCLEOTIDE SEQUENCE [LARGE SCALE GENOMIC DNA]</scope>
</reference>
<dbReference type="EMBL" id="CATOUU010000681">
    <property type="protein sequence ID" value="CAI9940683.1"/>
    <property type="molecule type" value="Genomic_DNA"/>
</dbReference>
<evidence type="ECO:0000313" key="3">
    <source>
        <dbReference type="EMBL" id="CAI9940683.1"/>
    </source>
</evidence>
<dbReference type="Proteomes" id="UP001642409">
    <property type="component" value="Unassembled WGS sequence"/>
</dbReference>
<keyword evidence="2" id="KW-0472">Membrane</keyword>
<reference evidence="3" key="1">
    <citation type="submission" date="2023-06" db="EMBL/GenBank/DDBJ databases">
        <authorList>
            <person name="Kurt Z."/>
        </authorList>
    </citation>
    <scope>NUCLEOTIDE SEQUENCE</scope>
</reference>
<feature type="region of interest" description="Disordered" evidence="1">
    <location>
        <begin position="1662"/>
        <end position="1683"/>
    </location>
</feature>
<evidence type="ECO:0000313" key="4">
    <source>
        <dbReference type="EMBL" id="CAL6016836.1"/>
    </source>
</evidence>
<proteinExistence type="predicted"/>
<comment type="caution">
    <text evidence="3">The sequence shown here is derived from an EMBL/GenBank/DDBJ whole genome shotgun (WGS) entry which is preliminary data.</text>
</comment>
<evidence type="ECO:0000313" key="5">
    <source>
        <dbReference type="Proteomes" id="UP001642409"/>
    </source>
</evidence>
<accession>A0AA86PNW7</accession>
<sequence>MTIYLLINLILTDTVSETQDILLHQQILCSDNFTISGDKCICEKYLSQSGLNCASSCRDLNEFLLPDTNSCISHCVNYIDTQEDTLCTSPNKKQATASCSAAAPTYNMVNPADNSVCICIPKFVYSDSLKVCQCDYINNFKQYEVGPDGCRCSTIGHYVETGGPLNPICVCDAANNYVKGESQCICNPARYYFDNTDNVCKCLPANNLEDVADKTCKCKADHIYIDQDRNKCVPKLSCPDGWFMNLPQTQCVVQKDCGVGTIITGKQCACNTVAGFILDSGICVCSVKLGLVLTPDANGVCYCDIDKGFTLTPTNYICTCNVLTGFELQPHLVSDTKVCFCDILRYLINDTSAPRFTCKCGDTSFKQFEINNSLTCQCLDPVQLPSYTGLTCVNSCVADKSTYSPTLKRCVSCNIQYSNSYFSDISNKCLCNDEYAGDPETRGCEKCSDTGKFVSLDGQGCVSSCSSQYALSNQKNRCVSCADFDPNARFDPNSKQCVCAFERGYAGNLSNFDVCTKCADQPVNKLIIASGLYCVSKCETYNQVLIDYSNLCATCDQFDLNYIYSPVTQKCVCRPSFTIIDGSCTLTIQSYCDINKFLKPNIDYSGCDCISNLFEFKDTSSCWCKVGTYLKSGSCFSCPDSTVPSVYRTECVGAMSCKPGYLNFAKTGCVQATKCGVGAITNEVGSYSCVCDTQNGFIFNQTLGYCVCDVNRGYLFDQVDGKCMCNTNLGFQYMSGTCSCNTTRGFSSQLHGSGTYVDPLYCLCNIYGGYLLRPLLGQCICDSNAGFGLIDIRFQCNCNTNQGFATRIGRGIQSDPYICNCDIVKGFSLVPIVQNGIQVCQCDNSIGFITKPIDYTCSCDSSLYLIKQMDYGAQKLVCNCFTTLKKDLNNICQCVNPAYLKEIDKCVEKCSFGQAVDGVCKSCQSIDINSQYDSNTQQCTCVAGTSLQLGLCRFIDPYISCQNSLNLQPNADNTTCICKSGSFENYLNGCRCKLGLYLSSVGNCISCTSNLVPNLQRTDCILKSTCTLDLLGNWCVTSCDIGQIIVNGQCQCDSSKGYISQKTGSTYVCYKCSGISYPDASKTSCISCAEQGQITDQYNSICFCDTANGFYLASNGKCKCNANTPYLSLNQKRCVAQCSEPNSLPQGQTVLCGCDDVNGFYLSDGKCICKPGLFLSVTLLKCIPQCEQGSYETSSYKCSCMINSQYDPITGQCLCKSKYTADSTVGGLCKINFCDASKYLTASVAGTECVCLQDMVYINSSSSCICTEGLFLQNSICQLCPAPKLSNPTRMGCVDSCPDGSFANMKRNACLTKCESIQISVGNLCQCDRLQGFSQVASGSGFNCVKCLGLTVPDTAQTGCETCPIKRIPDAYNGLCICDPSLHYISNANSECVCDRPNNYIADSNGVCQKCIAPTPYSDVTLEQCNQCDTKLGYSPNRVDGVCKCAQDGYYSLNETTVCMACNITAGFAPDKINGACVCQNSAWFITFNKSACSRCDENKGFAPDWDKTGKCVCNGSKVFSVDGASCLDTCAPLSELRSNRCGCVINAEFKAGSCVCSEGFKAKGNSCNTNSNSSAMMGAIIGVVFVVIVGGVCVLIWWLKKKKIIKDKKAKADQDAEAGHAFDFVDEAAKVKELQKAKAAARKKAKLEGKEGWEIKVDTSVGGGLENSAAPDPANEIKEEKEKVIDEAQVETEYI</sequence>
<keyword evidence="2" id="KW-0812">Transmembrane</keyword>
<evidence type="ECO:0000256" key="1">
    <source>
        <dbReference type="SAM" id="MobiDB-lite"/>
    </source>
</evidence>
<dbReference type="InterPro" id="IPR009030">
    <property type="entry name" value="Growth_fac_rcpt_cys_sf"/>
</dbReference>